<dbReference type="EMBL" id="ACVN02000186">
    <property type="protein sequence ID" value="ERK55436.1"/>
    <property type="molecule type" value="Genomic_DNA"/>
</dbReference>
<gene>
    <name evidence="1" type="ORF">HMPREF0682_0676</name>
</gene>
<name>U2QG71_9ACTN</name>
<organism evidence="1 2">
    <name type="scientific">Propionibacterium acidifaciens F0233</name>
    <dbReference type="NCBI Taxonomy" id="553198"/>
    <lineage>
        <taxon>Bacteria</taxon>
        <taxon>Bacillati</taxon>
        <taxon>Actinomycetota</taxon>
        <taxon>Actinomycetes</taxon>
        <taxon>Propionibacteriales</taxon>
        <taxon>Propionibacteriaceae</taxon>
        <taxon>Propionibacterium</taxon>
    </lineage>
</organism>
<protein>
    <submittedName>
        <fullName evidence="1">Uncharacterized protein</fullName>
    </submittedName>
</protein>
<dbReference type="AlphaFoldDB" id="U2QG71"/>
<evidence type="ECO:0000313" key="2">
    <source>
        <dbReference type="Proteomes" id="UP000017052"/>
    </source>
</evidence>
<proteinExistence type="predicted"/>
<comment type="caution">
    <text evidence="1">The sequence shown here is derived from an EMBL/GenBank/DDBJ whole genome shotgun (WGS) entry which is preliminary data.</text>
</comment>
<accession>U2QG71</accession>
<dbReference type="Proteomes" id="UP000017052">
    <property type="component" value="Unassembled WGS sequence"/>
</dbReference>
<reference evidence="1" key="1">
    <citation type="submission" date="2013-08" db="EMBL/GenBank/DDBJ databases">
        <authorList>
            <person name="Durkin A.S."/>
            <person name="Haft D.R."/>
            <person name="McCorrison J."/>
            <person name="Torralba M."/>
            <person name="Gillis M."/>
            <person name="Haft D.H."/>
            <person name="Methe B."/>
            <person name="Sutton G."/>
            <person name="Nelson K.E."/>
        </authorList>
    </citation>
    <scope>NUCLEOTIDE SEQUENCE [LARGE SCALE GENOMIC DNA]</scope>
    <source>
        <strain evidence="1">F0233</strain>
    </source>
</reference>
<keyword evidence="2" id="KW-1185">Reference proteome</keyword>
<sequence>MAKWVGAGRERFEQYHENPPFDVLWTMSDECLSGETATILGRQ</sequence>
<evidence type="ECO:0000313" key="1">
    <source>
        <dbReference type="EMBL" id="ERK55436.1"/>
    </source>
</evidence>